<comment type="subunit">
    <text evidence="10">Heterotrimer of RecB, RecC and RecD. All subunits contribute to DNA-binding.</text>
</comment>
<feature type="region of interest" description="Disordered" evidence="11">
    <location>
        <begin position="244"/>
        <end position="275"/>
    </location>
</feature>
<protein>
    <recommendedName>
        <fullName evidence="10">RecBCD enzyme subunit RecC</fullName>
    </recommendedName>
    <alternativeName>
        <fullName evidence="10">Exonuclease V subunit RecC</fullName>
        <shortName evidence="10">ExoV subunit RecC</shortName>
    </alternativeName>
    <alternativeName>
        <fullName evidence="10">Helicase/nuclease RecBCD subunit RecC</fullName>
    </alternativeName>
</protein>
<comment type="miscellaneous">
    <text evidence="10">In the RecBCD complex, RecB has a slow 3'-5' helicase, an exonuclease activity and loads RecA onto ssDNA, RecD has a fast 5'-3' helicase activity, while RecC stimulates the ATPase and processivity of the RecB helicase and contributes to recognition of the Chi site.</text>
</comment>
<evidence type="ECO:0000256" key="1">
    <source>
        <dbReference type="ARBA" id="ARBA00022722"/>
    </source>
</evidence>
<evidence type="ECO:0000256" key="6">
    <source>
        <dbReference type="ARBA" id="ARBA00022839"/>
    </source>
</evidence>
<dbReference type="Gene3D" id="3.40.50.10930">
    <property type="match status" value="1"/>
</dbReference>
<evidence type="ECO:0000256" key="2">
    <source>
        <dbReference type="ARBA" id="ARBA00022741"/>
    </source>
</evidence>
<evidence type="ECO:0000313" key="13">
    <source>
        <dbReference type="EMBL" id="NIH56372.1"/>
    </source>
</evidence>
<feature type="domain" description="RecC C-terminal" evidence="12">
    <location>
        <begin position="768"/>
        <end position="984"/>
    </location>
</feature>
<dbReference type="SUPFAM" id="SSF52980">
    <property type="entry name" value="Restriction endonuclease-like"/>
    <property type="match status" value="1"/>
</dbReference>
<dbReference type="InterPro" id="IPR011335">
    <property type="entry name" value="Restrct_endonuc-II-like"/>
</dbReference>
<evidence type="ECO:0000256" key="5">
    <source>
        <dbReference type="ARBA" id="ARBA00022806"/>
    </source>
</evidence>
<organism evidence="13 14">
    <name type="scientific">Brooklawnia cerclae</name>
    <dbReference type="NCBI Taxonomy" id="349934"/>
    <lineage>
        <taxon>Bacteria</taxon>
        <taxon>Bacillati</taxon>
        <taxon>Actinomycetota</taxon>
        <taxon>Actinomycetes</taxon>
        <taxon>Propionibacteriales</taxon>
        <taxon>Propionibacteriaceae</taxon>
        <taxon>Brooklawnia</taxon>
    </lineage>
</organism>
<evidence type="ECO:0000256" key="8">
    <source>
        <dbReference type="ARBA" id="ARBA00023125"/>
    </source>
</evidence>
<dbReference type="Gene3D" id="3.40.50.300">
    <property type="entry name" value="P-loop containing nucleotide triphosphate hydrolases"/>
    <property type="match status" value="2"/>
</dbReference>
<evidence type="ECO:0000256" key="3">
    <source>
        <dbReference type="ARBA" id="ARBA00022763"/>
    </source>
</evidence>
<dbReference type="InterPro" id="IPR013986">
    <property type="entry name" value="DExx_box_DNA_helicase_dom_sf"/>
</dbReference>
<keyword evidence="1 10" id="KW-0540">Nuclease</keyword>
<evidence type="ECO:0000256" key="4">
    <source>
        <dbReference type="ARBA" id="ARBA00022801"/>
    </source>
</evidence>
<dbReference type="Pfam" id="PF04257">
    <property type="entry name" value="Exonuc_V_gamma"/>
    <property type="match status" value="1"/>
</dbReference>
<evidence type="ECO:0000256" key="10">
    <source>
        <dbReference type="HAMAP-Rule" id="MF_01486"/>
    </source>
</evidence>
<keyword evidence="4 10" id="KW-0378">Hydrolase</keyword>
<dbReference type="PANTHER" id="PTHR30591">
    <property type="entry name" value="RECBCD ENZYME SUBUNIT RECC"/>
    <property type="match status" value="1"/>
</dbReference>
<dbReference type="GO" id="GO:0008854">
    <property type="term" value="F:exodeoxyribonuclease V activity"/>
    <property type="evidence" value="ECO:0007669"/>
    <property type="project" value="UniProtKB-EC"/>
</dbReference>
<evidence type="ECO:0000259" key="12">
    <source>
        <dbReference type="Pfam" id="PF17946"/>
    </source>
</evidence>
<dbReference type="PANTHER" id="PTHR30591:SF1">
    <property type="entry name" value="RECBCD ENZYME SUBUNIT RECC"/>
    <property type="match status" value="1"/>
</dbReference>
<comment type="caution">
    <text evidence="13">The sequence shown here is derived from an EMBL/GenBank/DDBJ whole genome shotgun (WGS) entry which is preliminary data.</text>
</comment>
<dbReference type="RefSeq" id="WP_167165385.1">
    <property type="nucleotide sequence ID" value="NZ_BAAAOO010000002.1"/>
</dbReference>
<keyword evidence="7 10" id="KW-0067">ATP-binding</keyword>
<dbReference type="InterPro" id="IPR027417">
    <property type="entry name" value="P-loop_NTPase"/>
</dbReference>
<comment type="similarity">
    <text evidence="10">Belongs to the RecC family.</text>
</comment>
<evidence type="ECO:0000256" key="11">
    <source>
        <dbReference type="SAM" id="MobiDB-lite"/>
    </source>
</evidence>
<name>A0ABX0SDB4_9ACTN</name>
<dbReference type="SUPFAM" id="SSF52540">
    <property type="entry name" value="P-loop containing nucleoside triphosphate hydrolases"/>
    <property type="match status" value="2"/>
</dbReference>
<evidence type="ECO:0000256" key="7">
    <source>
        <dbReference type="ARBA" id="ARBA00022840"/>
    </source>
</evidence>
<dbReference type="InterPro" id="IPR006697">
    <property type="entry name" value="RecC"/>
</dbReference>
<keyword evidence="6 10" id="KW-0269">Exonuclease</keyword>
<keyword evidence="5 10" id="KW-0347">Helicase</keyword>
<keyword evidence="14" id="KW-1185">Reference proteome</keyword>
<dbReference type="Gene3D" id="1.10.10.160">
    <property type="match status" value="1"/>
</dbReference>
<keyword evidence="8 10" id="KW-0238">DNA-binding</keyword>
<dbReference type="Pfam" id="PF17946">
    <property type="entry name" value="RecC_C"/>
    <property type="match status" value="1"/>
</dbReference>
<evidence type="ECO:0000256" key="9">
    <source>
        <dbReference type="ARBA" id="ARBA00023204"/>
    </source>
</evidence>
<keyword evidence="2 10" id="KW-0547">Nucleotide-binding</keyword>
<keyword evidence="9 10" id="KW-0234">DNA repair</keyword>
<comment type="function">
    <text evidence="10">A helicase/nuclease that prepares dsDNA breaks (DSB) for recombinational DNA repair. Binds to DSBs and unwinds DNA via a highly rapid and processive ATP-dependent bidirectional helicase activity. Unwinds dsDNA until it encounters a Chi (crossover hotspot instigator) sequence from the 3' direction. Cuts ssDNA a few nucleotides 3' to the Chi site. The properties and activities of the enzyme are changed at Chi. The Chi-altered holoenzyme produces a long 3'-ssDNA overhang and facilitates RecA-binding to the ssDNA for homologous DNA recombination and repair. Holoenzyme degrades any linearized DNA that is unable to undergo homologous recombination. In the holoenzyme this subunit recognizes the wild-type Chi sequence, and when added to isolated RecB increases its ATP-dependent helicase processivity.</text>
</comment>
<dbReference type="PIRSF" id="PIRSF000980">
    <property type="entry name" value="RecC"/>
    <property type="match status" value="1"/>
</dbReference>
<evidence type="ECO:0000313" key="14">
    <source>
        <dbReference type="Proteomes" id="UP000749311"/>
    </source>
</evidence>
<proteinExistence type="inferred from homology"/>
<dbReference type="HAMAP" id="MF_01486">
    <property type="entry name" value="RecC"/>
    <property type="match status" value="1"/>
</dbReference>
<dbReference type="Proteomes" id="UP000749311">
    <property type="component" value="Unassembled WGS sequence"/>
</dbReference>
<reference evidence="13 14" key="1">
    <citation type="submission" date="2020-02" db="EMBL/GenBank/DDBJ databases">
        <title>Sequencing the genomes of 1000 actinobacteria strains.</title>
        <authorList>
            <person name="Klenk H.-P."/>
        </authorList>
    </citation>
    <scope>NUCLEOTIDE SEQUENCE [LARGE SCALE GENOMIC DNA]</scope>
    <source>
        <strain evidence="13 14">DSM 19609</strain>
    </source>
</reference>
<accession>A0ABX0SDB4</accession>
<keyword evidence="3 10" id="KW-0227">DNA damage</keyword>
<dbReference type="EMBL" id="JAAMOZ010000001">
    <property type="protein sequence ID" value="NIH56372.1"/>
    <property type="molecule type" value="Genomic_DNA"/>
</dbReference>
<sequence length="1070" mass="116136">MTPAGAFGSGPRLHPVTTWSQACDVAATILHDSPGAPLELDLVVTPGSAHQRALSQTLAERADGPGISAGIEFTTPEGLWRRAQADSEDDPWSPSALPFAVLAELQREEPEFGDVHRHLGAPGTRPGRAWATANRVAGLLLRYARDAPGMIDAWSRGSDVDAAGRVLADRDAWQPRLWRALRDRHGDDPGARRSRLLDGLRAAPAPTLPARIVVLAVDDPPPSQSELYAALAAHHDIDLIQLAGSTPADGDEGSPFVRRYGRRAPLGTSPDVNPDGTLLHAVQDDLRRNLPPAGARTWDPSLQVHACHGPDRQVEVLRDVLCGLLTDDPTLQPRDIVVLSPDLELYAPLIAASFGLAADGADDLHPGHRLRAAIAAPSVASGNPVLGVLAQLFALQSGRATVTDLVDLCQSPPVAHRFGLDRDQLDRLRELVADAGIRWGMDRAQRRRNGVPFSQSTWLMGVQRLLLSLTLTDLPPTRLDMLTPVAGVDPSDADVIGVLAEIVSRVRKTTGTFAQPCSAASWAARLREAIELLVDVPFEDGWQITHALSELARLSRDGGDEGPDLDAGDIAVWLTDRTTGHRRRPNFGTGSLLFAGLGDLAAIEARVVCVLGLDDRVFPGAPDLDGDDLLARPGSGTELHWTRTRRERNRQRLLDALLSARETFIVVTQGADERTGQARPCPLSVSGILDAAAVEGMAGRWRPEQERDTLVAWHPLQPYDWASFRSVGSEPPASFDQQALRGALALAHPPTTPAEPIRLRAHGTAPEPEPVDLDDLIAFYQNPARELLRRRVGVTLGNRDRVLDPDLPIVPDSLQEWQVGTALLDAMVEGYDARDAVDSEWLAGRVLPGRLGERVLSDQFEQAEEIARCIQAARSGPADDLDCTLDLGGRVLTARVRVYGNRIVLHRNGRLRAPDALAAWIQVLALAASGALGQSSAEAIVIGRRRERLRPPDRARALGLLGEMLRLRESGLVRVLPLPPSTAATRCGMYTWRRGEPADAARQEYASEADKDPNWRYFFPTFDDLVAERPHADDPPGADGGSRFETLAAWLWRPVADAVERWHPGQEATW</sequence>
<dbReference type="InterPro" id="IPR041500">
    <property type="entry name" value="RecC_C"/>
</dbReference>
<gene>
    <name evidence="10" type="primary">recC</name>
    <name evidence="13" type="ORF">FB473_001017</name>
</gene>